<protein>
    <submittedName>
        <fullName evidence="1">Uncharacterized protein</fullName>
    </submittedName>
</protein>
<keyword evidence="2" id="KW-1185">Reference proteome</keyword>
<dbReference type="Proteomes" id="UP000325433">
    <property type="component" value="Unassembled WGS sequence"/>
</dbReference>
<name>A0A5N6VQV6_9EURO</name>
<reference evidence="2" key="1">
    <citation type="submission" date="2019-04" db="EMBL/GenBank/DDBJ databases">
        <title>Friends and foes A comparative genomics studyof 23 Aspergillus species from section Flavi.</title>
        <authorList>
            <consortium name="DOE Joint Genome Institute"/>
            <person name="Kjaerbolling I."/>
            <person name="Vesth T."/>
            <person name="Frisvad J.C."/>
            <person name="Nybo J.L."/>
            <person name="Theobald S."/>
            <person name="Kildgaard S."/>
            <person name="Isbrandt T."/>
            <person name="Kuo A."/>
            <person name="Sato A."/>
            <person name="Lyhne E.K."/>
            <person name="Kogle M.E."/>
            <person name="Wiebenga A."/>
            <person name="Kun R.S."/>
            <person name="Lubbers R.J."/>
            <person name="Makela M.R."/>
            <person name="Barry K."/>
            <person name="Chovatia M."/>
            <person name="Clum A."/>
            <person name="Daum C."/>
            <person name="Haridas S."/>
            <person name="He G."/>
            <person name="LaButti K."/>
            <person name="Lipzen A."/>
            <person name="Mondo S."/>
            <person name="Riley R."/>
            <person name="Salamov A."/>
            <person name="Simmons B.A."/>
            <person name="Magnuson J.K."/>
            <person name="Henrissat B."/>
            <person name="Mortensen U.H."/>
            <person name="Larsen T.O."/>
            <person name="Devries R.P."/>
            <person name="Grigoriev I.V."/>
            <person name="Machida M."/>
            <person name="Baker S.E."/>
            <person name="Andersen M.R."/>
        </authorList>
    </citation>
    <scope>NUCLEOTIDE SEQUENCE [LARGE SCALE GENOMIC DNA]</scope>
    <source>
        <strain evidence="2">CBS 130015</strain>
    </source>
</reference>
<proteinExistence type="predicted"/>
<sequence>MTDLIRAAMRPTTNHPNGVTTVHTSSGLLHLFVLFELDPNMPYLDPPLLFTSTEVLRPRALPQKIPGRDDGRASRRPHGLMTSMTILAS</sequence>
<gene>
    <name evidence="1" type="ORF">BDV41DRAFT_543675</name>
</gene>
<dbReference type="AlphaFoldDB" id="A0A5N6VQV6"/>
<dbReference type="EMBL" id="ML738348">
    <property type="protein sequence ID" value="KAE8310915.1"/>
    <property type="molecule type" value="Genomic_DNA"/>
</dbReference>
<accession>A0A5N6VQV6</accession>
<organism evidence="1 2">
    <name type="scientific">Aspergillus transmontanensis</name>
    <dbReference type="NCBI Taxonomy" id="1034304"/>
    <lineage>
        <taxon>Eukaryota</taxon>
        <taxon>Fungi</taxon>
        <taxon>Dikarya</taxon>
        <taxon>Ascomycota</taxon>
        <taxon>Pezizomycotina</taxon>
        <taxon>Eurotiomycetes</taxon>
        <taxon>Eurotiomycetidae</taxon>
        <taxon>Eurotiales</taxon>
        <taxon>Aspergillaceae</taxon>
        <taxon>Aspergillus</taxon>
        <taxon>Aspergillus subgen. Circumdati</taxon>
    </lineage>
</organism>
<evidence type="ECO:0000313" key="2">
    <source>
        <dbReference type="Proteomes" id="UP000325433"/>
    </source>
</evidence>
<evidence type="ECO:0000313" key="1">
    <source>
        <dbReference type="EMBL" id="KAE8310915.1"/>
    </source>
</evidence>